<dbReference type="AlphaFoldDB" id="A0A147BP43"/>
<reference evidence="2" key="1">
    <citation type="journal article" date="2018" name="PLoS Negl. Trop. Dis.">
        <title>Sialome diversity of ticks revealed by RNAseq of single tick salivary glands.</title>
        <authorList>
            <person name="Perner J."/>
            <person name="Kropackova S."/>
            <person name="Kopacek P."/>
            <person name="Ribeiro J.M."/>
        </authorList>
    </citation>
    <scope>NUCLEOTIDE SEQUENCE</scope>
    <source>
        <strain evidence="2">Siblings of single egg batch collected in Ceske Budejovice</strain>
        <tissue evidence="2">Salivary glands</tissue>
    </source>
</reference>
<feature type="signal peptide" evidence="1">
    <location>
        <begin position="1"/>
        <end position="18"/>
    </location>
</feature>
<protein>
    <submittedName>
        <fullName evidence="2">Putative secreted protein</fullName>
    </submittedName>
</protein>
<evidence type="ECO:0000256" key="1">
    <source>
        <dbReference type="SAM" id="SignalP"/>
    </source>
</evidence>
<organism evidence="2">
    <name type="scientific">Ixodes ricinus</name>
    <name type="common">Common tick</name>
    <name type="synonym">Acarus ricinus</name>
    <dbReference type="NCBI Taxonomy" id="34613"/>
    <lineage>
        <taxon>Eukaryota</taxon>
        <taxon>Metazoa</taxon>
        <taxon>Ecdysozoa</taxon>
        <taxon>Arthropoda</taxon>
        <taxon>Chelicerata</taxon>
        <taxon>Arachnida</taxon>
        <taxon>Acari</taxon>
        <taxon>Parasitiformes</taxon>
        <taxon>Ixodida</taxon>
        <taxon>Ixodoidea</taxon>
        <taxon>Ixodidae</taxon>
        <taxon>Ixodinae</taxon>
        <taxon>Ixodes</taxon>
    </lineage>
</organism>
<dbReference type="EMBL" id="GEGO01002867">
    <property type="protein sequence ID" value="JAR92537.1"/>
    <property type="molecule type" value="Transcribed_RNA"/>
</dbReference>
<proteinExistence type="predicted"/>
<keyword evidence="1" id="KW-0732">Signal</keyword>
<dbReference type="PROSITE" id="PS51257">
    <property type="entry name" value="PROKAR_LIPOPROTEIN"/>
    <property type="match status" value="1"/>
</dbReference>
<accession>A0A147BP43</accession>
<sequence>MAPMLRLHVALLGSTACSQKLCSNHIFRSTIAAISKEYCICAQCSLCSYSWGKNKRHNATTGWQYKDAGTGTLRKVDFFNRSSFYHHKVAPTTKVGLEVYC</sequence>
<evidence type="ECO:0000313" key="2">
    <source>
        <dbReference type="EMBL" id="JAR92537.1"/>
    </source>
</evidence>
<feature type="chain" id="PRO_5007542678" evidence="1">
    <location>
        <begin position="19"/>
        <end position="101"/>
    </location>
</feature>
<name>A0A147BP43_IXORI</name>